<keyword evidence="1 4" id="KW-0808">Transferase</keyword>
<reference evidence="4 5" key="1">
    <citation type="submission" date="2018-07" db="EMBL/GenBank/DDBJ databases">
        <title>Freshwater and sediment microbial communities from various areas in North America, analyzing microbe dynamics in response to fracking.</title>
        <authorList>
            <person name="Lamendella R."/>
        </authorList>
    </citation>
    <scope>NUCLEOTIDE SEQUENCE [LARGE SCALE GENOMIC DNA]</scope>
    <source>
        <strain evidence="4 5">160A</strain>
    </source>
</reference>
<dbReference type="PROSITE" id="PS51186">
    <property type="entry name" value="GNAT"/>
    <property type="match status" value="1"/>
</dbReference>
<dbReference type="InterPro" id="IPR050680">
    <property type="entry name" value="YpeA/RimI_acetyltransf"/>
</dbReference>
<name>A0A368UK13_9BACT</name>
<keyword evidence="2" id="KW-0012">Acyltransferase</keyword>
<dbReference type="Pfam" id="PF13508">
    <property type="entry name" value="Acetyltransf_7"/>
    <property type="match status" value="1"/>
</dbReference>
<sequence length="147" mass="16778">MYKTNIFNPENRPTETQKQEIVDFLYTHLDRFGDPKKDISKAIDYSLKISESFGGFVMELRDDNRIIGAVVINKTGMDGYIPGNILVYIAIHADYRGKGLGKDLMEKALNEAAGDVALHVEPDNPAKKLYERLGFTNKYLEMRYKPE</sequence>
<gene>
    <name evidence="4" type="ORF">DFO77_13322</name>
</gene>
<dbReference type="Proteomes" id="UP000252733">
    <property type="component" value="Unassembled WGS sequence"/>
</dbReference>
<evidence type="ECO:0000256" key="2">
    <source>
        <dbReference type="ARBA" id="ARBA00023315"/>
    </source>
</evidence>
<protein>
    <submittedName>
        <fullName evidence="4">Acetyltransferase (GNAT) family protein</fullName>
    </submittedName>
</protein>
<dbReference type="RefSeq" id="WP_114437993.1">
    <property type="nucleotide sequence ID" value="NZ_QPIZ01000033.1"/>
</dbReference>
<dbReference type="SUPFAM" id="SSF55729">
    <property type="entry name" value="Acyl-CoA N-acyltransferases (Nat)"/>
    <property type="match status" value="1"/>
</dbReference>
<accession>A0A368UK13</accession>
<dbReference type="CDD" id="cd04301">
    <property type="entry name" value="NAT_SF"/>
    <property type="match status" value="1"/>
</dbReference>
<comment type="caution">
    <text evidence="4">The sequence shown here is derived from an EMBL/GenBank/DDBJ whole genome shotgun (WGS) entry which is preliminary data.</text>
</comment>
<evidence type="ECO:0000259" key="3">
    <source>
        <dbReference type="PROSITE" id="PS51186"/>
    </source>
</evidence>
<dbReference type="PANTHER" id="PTHR43420">
    <property type="entry name" value="ACETYLTRANSFERASE"/>
    <property type="match status" value="1"/>
</dbReference>
<dbReference type="AlphaFoldDB" id="A0A368UK13"/>
<dbReference type="GO" id="GO:0016747">
    <property type="term" value="F:acyltransferase activity, transferring groups other than amino-acyl groups"/>
    <property type="evidence" value="ECO:0007669"/>
    <property type="project" value="InterPro"/>
</dbReference>
<evidence type="ECO:0000313" key="5">
    <source>
        <dbReference type="Proteomes" id="UP000252733"/>
    </source>
</evidence>
<dbReference type="PANTHER" id="PTHR43420:SF47">
    <property type="entry name" value="N-ACETYLTRANSFERASE DOMAIN-CONTAINING PROTEIN"/>
    <property type="match status" value="1"/>
</dbReference>
<proteinExistence type="predicted"/>
<organism evidence="4 5">
    <name type="scientific">Marinilabilia salmonicolor</name>
    <dbReference type="NCBI Taxonomy" id="989"/>
    <lineage>
        <taxon>Bacteria</taxon>
        <taxon>Pseudomonadati</taxon>
        <taxon>Bacteroidota</taxon>
        <taxon>Bacteroidia</taxon>
        <taxon>Marinilabiliales</taxon>
        <taxon>Marinilabiliaceae</taxon>
        <taxon>Marinilabilia</taxon>
    </lineage>
</organism>
<evidence type="ECO:0000313" key="4">
    <source>
        <dbReference type="EMBL" id="RCW28969.1"/>
    </source>
</evidence>
<dbReference type="InterPro" id="IPR016181">
    <property type="entry name" value="Acyl_CoA_acyltransferase"/>
</dbReference>
<evidence type="ECO:0000256" key="1">
    <source>
        <dbReference type="ARBA" id="ARBA00022679"/>
    </source>
</evidence>
<feature type="domain" description="N-acetyltransferase" evidence="3">
    <location>
        <begin position="9"/>
        <end position="147"/>
    </location>
</feature>
<dbReference type="InterPro" id="IPR000182">
    <property type="entry name" value="GNAT_dom"/>
</dbReference>
<dbReference type="Gene3D" id="3.40.630.30">
    <property type="match status" value="1"/>
</dbReference>
<keyword evidence="5" id="KW-1185">Reference proteome</keyword>
<dbReference type="EMBL" id="QPIZ01000033">
    <property type="protein sequence ID" value="RCW28969.1"/>
    <property type="molecule type" value="Genomic_DNA"/>
</dbReference>